<evidence type="ECO:0000256" key="1">
    <source>
        <dbReference type="SAM" id="MobiDB-lite"/>
    </source>
</evidence>
<keyword evidence="2" id="KW-0812">Transmembrane</keyword>
<name>A0A916T2K2_9ACTN</name>
<reference evidence="3" key="1">
    <citation type="journal article" date="2014" name="Int. J. Syst. Evol. Microbiol.">
        <title>Complete genome sequence of Corynebacterium casei LMG S-19264T (=DSM 44701T), isolated from a smear-ripened cheese.</title>
        <authorList>
            <consortium name="US DOE Joint Genome Institute (JGI-PGF)"/>
            <person name="Walter F."/>
            <person name="Albersmeier A."/>
            <person name="Kalinowski J."/>
            <person name="Ruckert C."/>
        </authorList>
    </citation>
    <scope>NUCLEOTIDE SEQUENCE</scope>
    <source>
        <strain evidence="3">CGMCC 1.12827</strain>
    </source>
</reference>
<evidence type="ECO:0008006" key="5">
    <source>
        <dbReference type="Google" id="ProtNLM"/>
    </source>
</evidence>
<gene>
    <name evidence="3" type="ORF">GCM10011489_12800</name>
</gene>
<sequence>MSVTDRSGDSAGDRAPENNLTGDGIAGSDGSAARTPHTGEAHPEPISDNRPVSDGFEQFEAQLRRTERKVAGEIDPGARAVVVAVAVLAVIVSLVLPHTGHASGIDVLTFSDAARDERVTVTSRVFVWMEVIFGIGFSVVALLTRRWTLAWIALAGSAVTCVAGMLAWWSRNTPGVNGITPPSGVGAGLVIGWIAMFVLTFHWARVVWNRTDYQLALEQRRRLEAQRNEVRMVELQQRRRAAAKNAESRATDSSTTQSSTSPSSATPSTSDTQPPAAGTDSADSASDLTEKSGDQAGDGRDED</sequence>
<feature type="compositionally biased region" description="Basic and acidic residues" evidence="1">
    <location>
        <begin position="37"/>
        <end position="47"/>
    </location>
</feature>
<accession>A0A916T2K2</accession>
<feature type="compositionally biased region" description="Basic and acidic residues" evidence="1">
    <location>
        <begin position="1"/>
        <end position="16"/>
    </location>
</feature>
<comment type="caution">
    <text evidence="3">The sequence shown here is derived from an EMBL/GenBank/DDBJ whole genome shotgun (WGS) entry which is preliminary data.</text>
</comment>
<dbReference type="RefSeq" id="WP_373284138.1">
    <property type="nucleotide sequence ID" value="NZ_BMGC01000006.1"/>
</dbReference>
<keyword evidence="2" id="KW-0472">Membrane</keyword>
<evidence type="ECO:0000313" key="3">
    <source>
        <dbReference type="EMBL" id="GGB26102.1"/>
    </source>
</evidence>
<protein>
    <recommendedName>
        <fullName evidence="5">Transmembrane protein</fullName>
    </recommendedName>
</protein>
<feature type="transmembrane region" description="Helical" evidence="2">
    <location>
        <begin position="184"/>
        <end position="204"/>
    </location>
</feature>
<dbReference type="AlphaFoldDB" id="A0A916T2K2"/>
<feature type="compositionally biased region" description="Low complexity" evidence="1">
    <location>
        <begin position="251"/>
        <end position="287"/>
    </location>
</feature>
<dbReference type="Proteomes" id="UP000621454">
    <property type="component" value="Unassembled WGS sequence"/>
</dbReference>
<feature type="transmembrane region" description="Helical" evidence="2">
    <location>
        <begin position="150"/>
        <end position="169"/>
    </location>
</feature>
<reference evidence="3" key="2">
    <citation type="submission" date="2020-09" db="EMBL/GenBank/DDBJ databases">
        <authorList>
            <person name="Sun Q."/>
            <person name="Zhou Y."/>
        </authorList>
    </citation>
    <scope>NUCLEOTIDE SEQUENCE</scope>
    <source>
        <strain evidence="3">CGMCC 1.12827</strain>
    </source>
</reference>
<feature type="transmembrane region" description="Helical" evidence="2">
    <location>
        <begin position="77"/>
        <end position="96"/>
    </location>
</feature>
<feature type="region of interest" description="Disordered" evidence="1">
    <location>
        <begin position="236"/>
        <end position="303"/>
    </location>
</feature>
<dbReference type="EMBL" id="BMGC01000006">
    <property type="protein sequence ID" value="GGB26102.1"/>
    <property type="molecule type" value="Genomic_DNA"/>
</dbReference>
<keyword evidence="4" id="KW-1185">Reference proteome</keyword>
<feature type="transmembrane region" description="Helical" evidence="2">
    <location>
        <begin position="125"/>
        <end position="143"/>
    </location>
</feature>
<evidence type="ECO:0000256" key="2">
    <source>
        <dbReference type="SAM" id="Phobius"/>
    </source>
</evidence>
<proteinExistence type="predicted"/>
<organism evidence="3 4">
    <name type="scientific">Gordonia jinhuaensis</name>
    <dbReference type="NCBI Taxonomy" id="1517702"/>
    <lineage>
        <taxon>Bacteria</taxon>
        <taxon>Bacillati</taxon>
        <taxon>Actinomycetota</taxon>
        <taxon>Actinomycetes</taxon>
        <taxon>Mycobacteriales</taxon>
        <taxon>Gordoniaceae</taxon>
        <taxon>Gordonia</taxon>
    </lineage>
</organism>
<feature type="region of interest" description="Disordered" evidence="1">
    <location>
        <begin position="1"/>
        <end position="53"/>
    </location>
</feature>
<evidence type="ECO:0000313" key="4">
    <source>
        <dbReference type="Proteomes" id="UP000621454"/>
    </source>
</evidence>
<feature type="compositionally biased region" description="Basic and acidic residues" evidence="1">
    <location>
        <begin position="288"/>
        <end position="303"/>
    </location>
</feature>
<feature type="compositionally biased region" description="Low complexity" evidence="1">
    <location>
        <begin position="22"/>
        <end position="33"/>
    </location>
</feature>
<keyword evidence="2" id="KW-1133">Transmembrane helix</keyword>